<feature type="transmembrane region" description="Helical" evidence="1">
    <location>
        <begin position="50"/>
        <end position="72"/>
    </location>
</feature>
<evidence type="ECO:0000313" key="3">
    <source>
        <dbReference type="Proteomes" id="UP000176787"/>
    </source>
</evidence>
<gene>
    <name evidence="2" type="ORF">A3H02_01130</name>
</gene>
<dbReference type="STRING" id="1801726.A3H02_01130"/>
<name>A0A1G2F506_9BACT</name>
<dbReference type="Proteomes" id="UP000176787">
    <property type="component" value="Unassembled WGS sequence"/>
</dbReference>
<feature type="transmembrane region" description="Helical" evidence="1">
    <location>
        <begin position="154"/>
        <end position="178"/>
    </location>
</feature>
<protein>
    <submittedName>
        <fullName evidence="2">Uncharacterized protein</fullName>
    </submittedName>
</protein>
<evidence type="ECO:0000256" key="1">
    <source>
        <dbReference type="SAM" id="Phobius"/>
    </source>
</evidence>
<accession>A0A1G2F506</accession>
<keyword evidence="1" id="KW-0812">Transmembrane</keyword>
<dbReference type="AlphaFoldDB" id="A0A1G2F506"/>
<feature type="transmembrane region" description="Helical" evidence="1">
    <location>
        <begin position="111"/>
        <end position="133"/>
    </location>
</feature>
<reference evidence="2 3" key="1">
    <citation type="journal article" date="2016" name="Nat. Commun.">
        <title>Thousands of microbial genomes shed light on interconnected biogeochemical processes in an aquifer system.</title>
        <authorList>
            <person name="Anantharaman K."/>
            <person name="Brown C.T."/>
            <person name="Hug L.A."/>
            <person name="Sharon I."/>
            <person name="Castelle C.J."/>
            <person name="Probst A.J."/>
            <person name="Thomas B.C."/>
            <person name="Singh A."/>
            <person name="Wilkins M.J."/>
            <person name="Karaoz U."/>
            <person name="Brodie E.L."/>
            <person name="Williams K.H."/>
            <person name="Hubbard S.S."/>
            <person name="Banfield J.F."/>
        </authorList>
    </citation>
    <scope>NUCLEOTIDE SEQUENCE [LARGE SCALE GENOMIC DNA]</scope>
</reference>
<organism evidence="2 3">
    <name type="scientific">Candidatus Niyogibacteria bacterium RIFCSPLOWO2_12_FULL_41_13</name>
    <dbReference type="NCBI Taxonomy" id="1801726"/>
    <lineage>
        <taxon>Bacteria</taxon>
        <taxon>Candidatus Niyogiibacteriota</taxon>
    </lineage>
</organism>
<keyword evidence="1" id="KW-1133">Transmembrane helix</keyword>
<sequence length="190" mass="20770">MDIITGTLRAILSGIIPILMGLATIVFLWGAINYVFAADDEEKRKTFKTYIVWGIIGLFSMVAVWGIVRVLISTFGLGGLPWWASGGGTIVYPADSPRGEFFRIIEKAHSFIISPLIGLMFILGTVVFLWGMVEFVFASGSGDEDKIKSGKKHIVWGIIALFAMVGMFAIVEALRATFGFSGLPYLLPIK</sequence>
<dbReference type="Pfam" id="PF18895">
    <property type="entry name" value="T4SS_pilin"/>
    <property type="match status" value="1"/>
</dbReference>
<comment type="caution">
    <text evidence="2">The sequence shown here is derived from an EMBL/GenBank/DDBJ whole genome shotgun (WGS) entry which is preliminary data.</text>
</comment>
<proteinExistence type="predicted"/>
<evidence type="ECO:0000313" key="2">
    <source>
        <dbReference type="EMBL" id="OGZ32651.1"/>
    </source>
</evidence>
<dbReference type="InterPro" id="IPR043993">
    <property type="entry name" value="T4SS_pilin"/>
</dbReference>
<feature type="transmembrane region" description="Helical" evidence="1">
    <location>
        <begin position="15"/>
        <end position="38"/>
    </location>
</feature>
<dbReference type="EMBL" id="MHMS01000004">
    <property type="protein sequence ID" value="OGZ32651.1"/>
    <property type="molecule type" value="Genomic_DNA"/>
</dbReference>
<keyword evidence="1" id="KW-0472">Membrane</keyword>